<keyword evidence="1" id="KW-0732">Signal</keyword>
<dbReference type="PATRIC" id="fig|1434118.4.peg.975"/>
<dbReference type="KEGG" id="msj:MSSAC_0766"/>
<feature type="domain" description="S-layer family duplication" evidence="4">
    <location>
        <begin position="332"/>
        <end position="578"/>
    </location>
</feature>
<keyword evidence="3" id="KW-0812">Transmembrane</keyword>
<sequence length="673" mass="74556">MKRFAALSLAALMLLTVFASAATAADMIEIRGPVYNGSDIEDIIATYGDDGLLTMDATDFAAFYYDIDDNVTTETLSIEQVKGTENNVIGEGGLIYETTIQEVEYEYYNPKAGWDNYSLIGFFAEKYIPINPDKADKLSKLILDSDDKYTIRTGELLDLGDGYAIEAKQVDVDGEKVWLEFTKDGEFVDDEIISVSSTDDEANTWDVELDDIEDEDDVVVLKVHVNQVFQGAVDSIAQIEGLWLIDYANAMTIESDDEFGNLDDVSIDGDTLKITNEDTFTLTRDSDEEIGEGLYFTTADTPSSVLRFYAMKEITDPGTYEIRGSVASGFGNQEWDASSFAGFYYDIDDDVSTEKLTVSDLEGNVIDEGGLVYTTTIAKVDYEYYNPDAGWDQYPVMGFFAEEYIPINPDKADKIAKLILDSDDKYTIRTGEMLDLGDGYAIEAKQVDVDGEKVWLEFTKDGEFVDDEIISVSSSTDDEANTWDVELDDIEDEDDVVVLKVHVNQVFQGAVDSIAQIEGLWLIDYANAMTIESDDEFGNLDDVSIDGDTLTISNEDTFTLTRDSEEEIGEGMYFMIADTSSSDLRYYPYVEKTIGDEVPGAGETETVTETETETEPSGEVTETETETEPGETETETETEPGETETEPSGIPGFGFVFGLVGLLAVVYLVRRNN</sequence>
<proteinExistence type="predicted"/>
<reference evidence="6 7" key="1">
    <citation type="submission" date="2014-07" db="EMBL/GenBank/DDBJ databases">
        <title>Methanogenic archaea and the global carbon cycle.</title>
        <authorList>
            <person name="Henriksen J.R."/>
            <person name="Luke J."/>
            <person name="Reinhart S."/>
            <person name="Benedict M.N."/>
            <person name="Youngblut N.D."/>
            <person name="Metcalf M.E."/>
            <person name="Whitaker R.J."/>
            <person name="Metcalf W.W."/>
        </authorList>
    </citation>
    <scope>NUCLEOTIDE SEQUENCE [LARGE SCALE GENOMIC DNA]</scope>
    <source>
        <strain evidence="6 7">C2J</strain>
    </source>
</reference>
<dbReference type="GeneID" id="24870324"/>
<evidence type="ECO:0000259" key="5">
    <source>
        <dbReference type="Pfam" id="PF18204"/>
    </source>
</evidence>
<dbReference type="Pfam" id="PF07752">
    <property type="entry name" value="S-layer"/>
    <property type="match status" value="2"/>
</dbReference>
<dbReference type="GO" id="GO:0005886">
    <property type="term" value="C:plasma membrane"/>
    <property type="evidence" value="ECO:0007669"/>
    <property type="project" value="UniProtKB-SubCell"/>
</dbReference>
<protein>
    <recommendedName>
        <fullName evidence="8">S-layer family duplication domain-containing protein</fullName>
    </recommendedName>
</protein>
<evidence type="ECO:0000313" key="7">
    <source>
        <dbReference type="Proteomes" id="UP000033123"/>
    </source>
</evidence>
<evidence type="ECO:0000256" key="1">
    <source>
        <dbReference type="ARBA" id="ARBA00022729"/>
    </source>
</evidence>
<evidence type="ECO:0000313" key="6">
    <source>
        <dbReference type="EMBL" id="AKB35356.1"/>
    </source>
</evidence>
<feature type="domain" description="S-layer family duplication" evidence="4">
    <location>
        <begin position="53"/>
        <end position="300"/>
    </location>
</feature>
<dbReference type="Gene3D" id="2.60.40.4190">
    <property type="match status" value="2"/>
</dbReference>
<feature type="domain" description="PGF-CTERM archaeal protein-sorting signal" evidence="5">
    <location>
        <begin position="650"/>
        <end position="671"/>
    </location>
</feature>
<organism evidence="6 7">
    <name type="scientific">Methanosarcina siciliae C2J</name>
    <dbReference type="NCBI Taxonomy" id="1434118"/>
    <lineage>
        <taxon>Archaea</taxon>
        <taxon>Methanobacteriati</taxon>
        <taxon>Methanobacteriota</taxon>
        <taxon>Stenosarchaea group</taxon>
        <taxon>Methanomicrobia</taxon>
        <taxon>Methanosarcinales</taxon>
        <taxon>Methanosarcinaceae</taxon>
        <taxon>Methanosarcina</taxon>
    </lineage>
</organism>
<dbReference type="GO" id="GO:0030115">
    <property type="term" value="C:S-layer"/>
    <property type="evidence" value="ECO:0007669"/>
    <property type="project" value="UniProtKB-SubCell"/>
</dbReference>
<evidence type="ECO:0000256" key="3">
    <source>
        <dbReference type="SAM" id="Phobius"/>
    </source>
</evidence>
<dbReference type="Pfam" id="PF18204">
    <property type="entry name" value="PGF-CTERM"/>
    <property type="match status" value="1"/>
</dbReference>
<dbReference type="EMBL" id="CP009508">
    <property type="protein sequence ID" value="AKB35356.1"/>
    <property type="molecule type" value="Genomic_DNA"/>
</dbReference>
<dbReference type="Proteomes" id="UP000033123">
    <property type="component" value="Chromosome"/>
</dbReference>
<feature type="region of interest" description="Disordered" evidence="2">
    <location>
        <begin position="596"/>
        <end position="650"/>
    </location>
</feature>
<feature type="transmembrane region" description="Helical" evidence="3">
    <location>
        <begin position="650"/>
        <end position="669"/>
    </location>
</feature>
<dbReference type="NCBIfam" id="TIGR01567">
    <property type="entry name" value="S_layer_rel_Mac"/>
    <property type="match status" value="2"/>
</dbReference>
<name>A0A0E3LCE0_9EURY</name>
<evidence type="ECO:0000256" key="2">
    <source>
        <dbReference type="SAM" id="MobiDB-lite"/>
    </source>
</evidence>
<keyword evidence="3" id="KW-1133">Transmembrane helix</keyword>
<evidence type="ECO:0000259" key="4">
    <source>
        <dbReference type="Pfam" id="PF07752"/>
    </source>
</evidence>
<dbReference type="Gene3D" id="2.60.98.40">
    <property type="match status" value="2"/>
</dbReference>
<dbReference type="InterPro" id="IPR026371">
    <property type="entry name" value="PGF_CTERM"/>
</dbReference>
<dbReference type="RefSeq" id="WP_048180056.1">
    <property type="nucleotide sequence ID" value="NZ_CP009508.1"/>
</dbReference>
<dbReference type="HOGENOM" id="CLU_014690_0_0_2"/>
<evidence type="ECO:0008006" key="8">
    <source>
        <dbReference type="Google" id="ProtNLM"/>
    </source>
</evidence>
<gene>
    <name evidence="6" type="ORF">MSSAC_0766</name>
</gene>
<keyword evidence="3" id="KW-0472">Membrane</keyword>
<dbReference type="InterPro" id="IPR006457">
    <property type="entry name" value="S_layer-rel_Mac"/>
</dbReference>
<dbReference type="AlphaFoldDB" id="A0A0E3LCE0"/>
<feature type="compositionally biased region" description="Acidic residues" evidence="2">
    <location>
        <begin position="606"/>
        <end position="645"/>
    </location>
</feature>
<accession>A0A0E3LCE0</accession>
<dbReference type="NCBIfam" id="TIGR04126">
    <property type="entry name" value="PGF_CTERM"/>
    <property type="match status" value="1"/>
</dbReference>